<organism evidence="1 2">
    <name type="scientific">Solanum commersonii</name>
    <name type="common">Commerson's wild potato</name>
    <name type="synonym">Commerson's nightshade</name>
    <dbReference type="NCBI Taxonomy" id="4109"/>
    <lineage>
        <taxon>Eukaryota</taxon>
        <taxon>Viridiplantae</taxon>
        <taxon>Streptophyta</taxon>
        <taxon>Embryophyta</taxon>
        <taxon>Tracheophyta</taxon>
        <taxon>Spermatophyta</taxon>
        <taxon>Magnoliopsida</taxon>
        <taxon>eudicotyledons</taxon>
        <taxon>Gunneridae</taxon>
        <taxon>Pentapetalae</taxon>
        <taxon>asterids</taxon>
        <taxon>lamiids</taxon>
        <taxon>Solanales</taxon>
        <taxon>Solanaceae</taxon>
        <taxon>Solanoideae</taxon>
        <taxon>Solaneae</taxon>
        <taxon>Solanum</taxon>
    </lineage>
</organism>
<sequence>MRWKKSTSMMYRDMYNSGDYGTKINRLGFRWVQPKVIIPFGFHNSKIITRVYKKIKNKRLYQELCTKEYENALASRIAKPYGNPNILVEFIAGQLKNRNKRIQKEFKYKLRGVSTEKKLHVSNGSEKAGFPYKRFKLKLIIALI</sequence>
<keyword evidence="2" id="KW-1185">Reference proteome</keyword>
<name>A0A9J6AZV3_SOLCO</name>
<dbReference type="OrthoDB" id="10631825at2759"/>
<comment type="caution">
    <text evidence="1">The sequence shown here is derived from an EMBL/GenBank/DDBJ whole genome shotgun (WGS) entry which is preliminary data.</text>
</comment>
<gene>
    <name evidence="1" type="ORF">H5410_001527</name>
</gene>
<accession>A0A9J6AZV3</accession>
<reference evidence="1 2" key="1">
    <citation type="submission" date="2020-09" db="EMBL/GenBank/DDBJ databases">
        <title>De no assembly of potato wild relative species, Solanum commersonii.</title>
        <authorList>
            <person name="Cho K."/>
        </authorList>
    </citation>
    <scope>NUCLEOTIDE SEQUENCE [LARGE SCALE GENOMIC DNA]</scope>
    <source>
        <strain evidence="1">LZ3.2</strain>
        <tissue evidence="1">Leaf</tissue>
    </source>
</reference>
<evidence type="ECO:0000313" key="2">
    <source>
        <dbReference type="Proteomes" id="UP000824120"/>
    </source>
</evidence>
<proteinExistence type="predicted"/>
<protein>
    <submittedName>
        <fullName evidence="1">Uncharacterized protein</fullName>
    </submittedName>
</protein>
<dbReference type="AlphaFoldDB" id="A0A9J6AZV3"/>
<dbReference type="Proteomes" id="UP000824120">
    <property type="component" value="Chromosome 1"/>
</dbReference>
<dbReference type="EMBL" id="JACXVP010000001">
    <property type="protein sequence ID" value="KAG5629810.1"/>
    <property type="molecule type" value="Genomic_DNA"/>
</dbReference>
<feature type="non-terminal residue" evidence="1">
    <location>
        <position position="1"/>
    </location>
</feature>
<evidence type="ECO:0000313" key="1">
    <source>
        <dbReference type="EMBL" id="KAG5629810.1"/>
    </source>
</evidence>